<dbReference type="NCBIfam" id="NF001159">
    <property type="entry name" value="PRK00150.1-3"/>
    <property type="match status" value="1"/>
</dbReference>
<comment type="cofactor">
    <cofactor evidence="3">
        <name>Fe(2+)</name>
        <dbReference type="ChEBI" id="CHEBI:29033"/>
    </cofactor>
    <text evidence="3">Binds 1 Fe(2+) ion.</text>
</comment>
<evidence type="ECO:0000256" key="3">
    <source>
        <dbReference type="HAMAP-Rule" id="MF_00163"/>
    </source>
</evidence>
<comment type="catalytic activity">
    <reaction evidence="3">
        <text>N-terminal N-formyl-L-methionyl-[peptide] + H2O = N-terminal L-methionyl-[peptide] + formate</text>
        <dbReference type="Rhea" id="RHEA:24420"/>
        <dbReference type="Rhea" id="RHEA-COMP:10639"/>
        <dbReference type="Rhea" id="RHEA-COMP:10640"/>
        <dbReference type="ChEBI" id="CHEBI:15377"/>
        <dbReference type="ChEBI" id="CHEBI:15740"/>
        <dbReference type="ChEBI" id="CHEBI:49298"/>
        <dbReference type="ChEBI" id="CHEBI:64731"/>
        <dbReference type="EC" id="3.5.1.88"/>
    </reaction>
</comment>
<feature type="binding site" evidence="3">
    <location>
        <position position="101"/>
    </location>
    <ligand>
        <name>Fe cation</name>
        <dbReference type="ChEBI" id="CHEBI:24875"/>
    </ligand>
</feature>
<dbReference type="AlphaFoldDB" id="A0A9D1Q9V5"/>
<protein>
    <recommendedName>
        <fullName evidence="3">Peptide deformylase</fullName>
        <shortName evidence="3">PDF</shortName>
        <ecNumber evidence="3">3.5.1.88</ecNumber>
    </recommendedName>
    <alternativeName>
        <fullName evidence="3">Polypeptide deformylase</fullName>
    </alternativeName>
</protein>
<keyword evidence="3 4" id="KW-0378">Hydrolase</keyword>
<name>A0A9D1Q9V5_9FIRM</name>
<dbReference type="PANTHER" id="PTHR10458">
    <property type="entry name" value="PEPTIDE DEFORMYLASE"/>
    <property type="match status" value="1"/>
</dbReference>
<dbReference type="HAMAP" id="MF_00163">
    <property type="entry name" value="Pep_deformylase"/>
    <property type="match status" value="1"/>
</dbReference>
<dbReference type="GO" id="GO:0046872">
    <property type="term" value="F:metal ion binding"/>
    <property type="evidence" value="ECO:0007669"/>
    <property type="project" value="UniProtKB-KW"/>
</dbReference>
<dbReference type="Proteomes" id="UP000823933">
    <property type="component" value="Unassembled WGS sequence"/>
</dbReference>
<comment type="similarity">
    <text evidence="1 3">Belongs to the polypeptide deformylase family.</text>
</comment>
<dbReference type="SUPFAM" id="SSF56420">
    <property type="entry name" value="Peptide deformylase"/>
    <property type="match status" value="1"/>
</dbReference>
<dbReference type="PIRSF" id="PIRSF004749">
    <property type="entry name" value="Pep_def"/>
    <property type="match status" value="1"/>
</dbReference>
<dbReference type="GO" id="GO:0006412">
    <property type="term" value="P:translation"/>
    <property type="evidence" value="ECO:0007669"/>
    <property type="project" value="UniProtKB-UniRule"/>
</dbReference>
<feature type="active site" evidence="3">
    <location>
        <position position="144"/>
    </location>
</feature>
<keyword evidence="3" id="KW-0479">Metal-binding</keyword>
<dbReference type="GO" id="GO:0042586">
    <property type="term" value="F:peptide deformylase activity"/>
    <property type="evidence" value="ECO:0007669"/>
    <property type="project" value="UniProtKB-UniRule"/>
</dbReference>
<dbReference type="CDD" id="cd00487">
    <property type="entry name" value="Pep_deformylase"/>
    <property type="match status" value="1"/>
</dbReference>
<comment type="caution">
    <text evidence="4">The sequence shown here is derived from an EMBL/GenBank/DDBJ whole genome shotgun (WGS) entry which is preliminary data.</text>
</comment>
<evidence type="ECO:0000256" key="1">
    <source>
        <dbReference type="ARBA" id="ARBA00010759"/>
    </source>
</evidence>
<feature type="binding site" evidence="3">
    <location>
        <position position="143"/>
    </location>
    <ligand>
        <name>Fe cation</name>
        <dbReference type="ChEBI" id="CHEBI:24875"/>
    </ligand>
</feature>
<dbReference type="EC" id="3.5.1.88" evidence="3"/>
<reference evidence="4" key="1">
    <citation type="journal article" date="2021" name="PeerJ">
        <title>Extensive microbial diversity within the chicken gut microbiome revealed by metagenomics and culture.</title>
        <authorList>
            <person name="Gilroy R."/>
            <person name="Ravi A."/>
            <person name="Getino M."/>
            <person name="Pursley I."/>
            <person name="Horton D.L."/>
            <person name="Alikhan N.F."/>
            <person name="Baker D."/>
            <person name="Gharbi K."/>
            <person name="Hall N."/>
            <person name="Watson M."/>
            <person name="Adriaenssens E.M."/>
            <person name="Foster-Nyarko E."/>
            <person name="Jarju S."/>
            <person name="Secka A."/>
            <person name="Antonio M."/>
            <person name="Oren A."/>
            <person name="Chaudhuri R.R."/>
            <person name="La Ragione R."/>
            <person name="Hildebrand F."/>
            <person name="Pallen M.J."/>
        </authorList>
    </citation>
    <scope>NUCLEOTIDE SEQUENCE</scope>
    <source>
        <strain evidence="4">ChiHcolR34-3080</strain>
    </source>
</reference>
<evidence type="ECO:0000313" key="5">
    <source>
        <dbReference type="Proteomes" id="UP000823933"/>
    </source>
</evidence>
<dbReference type="InterPro" id="IPR036821">
    <property type="entry name" value="Peptide_deformylase_sf"/>
</dbReference>
<evidence type="ECO:0000313" key="4">
    <source>
        <dbReference type="EMBL" id="HIW08724.1"/>
    </source>
</evidence>
<keyword evidence="3" id="KW-0648">Protein biosynthesis</keyword>
<dbReference type="PANTHER" id="PTHR10458:SF22">
    <property type="entry name" value="PEPTIDE DEFORMYLASE"/>
    <property type="match status" value="1"/>
</dbReference>
<evidence type="ECO:0000256" key="2">
    <source>
        <dbReference type="ARBA" id="ARBA00023004"/>
    </source>
</evidence>
<dbReference type="PRINTS" id="PR01576">
    <property type="entry name" value="PDEFORMYLASE"/>
</dbReference>
<dbReference type="EMBL" id="DXHQ01000059">
    <property type="protein sequence ID" value="HIW08724.1"/>
    <property type="molecule type" value="Genomic_DNA"/>
</dbReference>
<dbReference type="InterPro" id="IPR023635">
    <property type="entry name" value="Peptide_deformylase"/>
</dbReference>
<dbReference type="Gene3D" id="3.90.45.10">
    <property type="entry name" value="Peptide deformylase"/>
    <property type="match status" value="1"/>
</dbReference>
<sequence length="178" mass="20248">MAIRNIVKEGDPILNKVCRPVTKFDDRLATLLDDMRETMIQADGVGLAGPQVGMLRRLFVVWDTTDAPEEIPEGYEYKFIDFVNPEILAVSEEEETHYEGCLSFPGHNGAVTRPAAVKVRAQDRTGAWFELEAEGLLARCIQHENDHLDGITIMQSSEYFYEDTEEGREEARKAKERR</sequence>
<dbReference type="NCBIfam" id="TIGR00079">
    <property type="entry name" value="pept_deformyl"/>
    <property type="match status" value="1"/>
</dbReference>
<proteinExistence type="inferred from homology"/>
<keyword evidence="2 3" id="KW-0408">Iron</keyword>
<dbReference type="Pfam" id="PF01327">
    <property type="entry name" value="Pep_deformylase"/>
    <property type="match status" value="1"/>
</dbReference>
<accession>A0A9D1Q9V5</accession>
<comment type="function">
    <text evidence="3">Removes the formyl group from the N-terminal Met of newly synthesized proteins. Requires at least a dipeptide for an efficient rate of reaction. N-terminal L-methionine is a prerequisite for activity but the enzyme has broad specificity at other positions.</text>
</comment>
<organism evidence="4 5">
    <name type="scientific">Candidatus Faecalibacterium intestinigallinarum</name>
    <dbReference type="NCBI Taxonomy" id="2838581"/>
    <lineage>
        <taxon>Bacteria</taxon>
        <taxon>Bacillati</taxon>
        <taxon>Bacillota</taxon>
        <taxon>Clostridia</taxon>
        <taxon>Eubacteriales</taxon>
        <taxon>Oscillospiraceae</taxon>
        <taxon>Faecalibacterium</taxon>
    </lineage>
</organism>
<feature type="binding site" evidence="3">
    <location>
        <position position="147"/>
    </location>
    <ligand>
        <name>Fe cation</name>
        <dbReference type="ChEBI" id="CHEBI:24875"/>
    </ligand>
</feature>
<reference evidence="4" key="2">
    <citation type="submission" date="2021-04" db="EMBL/GenBank/DDBJ databases">
        <authorList>
            <person name="Gilroy R."/>
        </authorList>
    </citation>
    <scope>NUCLEOTIDE SEQUENCE</scope>
    <source>
        <strain evidence="4">ChiHcolR34-3080</strain>
    </source>
</reference>
<gene>
    <name evidence="3 4" type="primary">def</name>
    <name evidence="4" type="ORF">H9890_04900</name>
</gene>